<dbReference type="EMBL" id="AHEU01000042">
    <property type="protein sequence ID" value="EJR27067.1"/>
    <property type="molecule type" value="Genomic_DNA"/>
</dbReference>
<gene>
    <name evidence="1" type="ORF">IIG_05041</name>
</gene>
<organism evidence="1 2">
    <name type="scientific">Bacillus cereus VD048</name>
    <dbReference type="NCBI Taxonomy" id="1053226"/>
    <lineage>
        <taxon>Bacteria</taxon>
        <taxon>Bacillati</taxon>
        <taxon>Bacillota</taxon>
        <taxon>Bacilli</taxon>
        <taxon>Bacillales</taxon>
        <taxon>Bacillaceae</taxon>
        <taxon>Bacillus</taxon>
        <taxon>Bacillus cereus group</taxon>
    </lineage>
</organism>
<dbReference type="SUPFAM" id="SSF140500">
    <property type="entry name" value="BAS1536-like"/>
    <property type="match status" value="1"/>
</dbReference>
<evidence type="ECO:0000313" key="2">
    <source>
        <dbReference type="Proteomes" id="UP000006960"/>
    </source>
</evidence>
<dbReference type="AlphaFoldDB" id="J8H1M0"/>
<proteinExistence type="predicted"/>
<dbReference type="InterPro" id="IPR036638">
    <property type="entry name" value="HLH_DNA-bd_sf"/>
</dbReference>
<reference evidence="1 2" key="1">
    <citation type="submission" date="2012-04" db="EMBL/GenBank/DDBJ databases">
        <title>The Genome Sequence of Bacillus cereus VD048.</title>
        <authorList>
            <consortium name="The Broad Institute Genome Sequencing Platform"/>
            <consortium name="The Broad Institute Genome Sequencing Center for Infectious Disease"/>
            <person name="Feldgarden M."/>
            <person name="Van der Auwera G.A."/>
            <person name="Mahillon J."/>
            <person name="Duprez V."/>
            <person name="Timmery S."/>
            <person name="Mattelet C."/>
            <person name="Dierick K."/>
            <person name="Sun M."/>
            <person name="Yu Z."/>
            <person name="Zhu L."/>
            <person name="Hu X."/>
            <person name="Shank E.B."/>
            <person name="Swiecicka I."/>
            <person name="Hansen B.M."/>
            <person name="Andrup L."/>
            <person name="Young S.K."/>
            <person name="Zeng Q."/>
            <person name="Gargeya S."/>
            <person name="Fitzgerald M."/>
            <person name="Haas B."/>
            <person name="Abouelleil A."/>
            <person name="Alvarado L."/>
            <person name="Arachchi H.M."/>
            <person name="Berlin A."/>
            <person name="Chapman S.B."/>
            <person name="Goldberg J."/>
            <person name="Griggs A."/>
            <person name="Gujja S."/>
            <person name="Hansen M."/>
            <person name="Howarth C."/>
            <person name="Imamovic A."/>
            <person name="Larimer J."/>
            <person name="McCowen C."/>
            <person name="Montmayeur A."/>
            <person name="Murphy C."/>
            <person name="Neiman D."/>
            <person name="Pearson M."/>
            <person name="Priest M."/>
            <person name="Roberts A."/>
            <person name="Saif S."/>
            <person name="Shea T."/>
            <person name="Sisk P."/>
            <person name="Sykes S."/>
            <person name="Wortman J."/>
            <person name="Nusbaum C."/>
            <person name="Birren B."/>
        </authorList>
    </citation>
    <scope>NUCLEOTIDE SEQUENCE [LARGE SCALE GENOMIC DNA]</scope>
    <source>
        <strain evidence="1 2">VD048</strain>
    </source>
</reference>
<evidence type="ECO:0000313" key="1">
    <source>
        <dbReference type="EMBL" id="EJR27067.1"/>
    </source>
</evidence>
<sequence>MEMGNLHKLIEVKKQELIKLVEKYGFTHKQVLY</sequence>
<dbReference type="Proteomes" id="UP000006960">
    <property type="component" value="Unassembled WGS sequence"/>
</dbReference>
<dbReference type="InterPro" id="IPR018540">
    <property type="entry name" value="Spo0E-like"/>
</dbReference>
<dbReference type="HOGENOM" id="CLU_206324_3_0_9"/>
<accession>J8H1M0</accession>
<dbReference type="Pfam" id="PF09388">
    <property type="entry name" value="SpoOE-like"/>
    <property type="match status" value="1"/>
</dbReference>
<comment type="caution">
    <text evidence="1">The sequence shown here is derived from an EMBL/GenBank/DDBJ whole genome shotgun (WGS) entry which is preliminary data.</text>
</comment>
<name>J8H1M0_BACCE</name>
<dbReference type="Gene3D" id="4.10.280.10">
    <property type="entry name" value="Helix-loop-helix DNA-binding domain"/>
    <property type="match status" value="1"/>
</dbReference>
<evidence type="ECO:0008006" key="3">
    <source>
        <dbReference type="Google" id="ProtNLM"/>
    </source>
</evidence>
<dbReference type="InterPro" id="IPR037208">
    <property type="entry name" value="Spo0E-like_sf"/>
</dbReference>
<dbReference type="RefSeq" id="WP_002166753.1">
    <property type="nucleotide sequence ID" value="NZ_JH792312.1"/>
</dbReference>
<dbReference type="GO" id="GO:0043937">
    <property type="term" value="P:regulation of sporulation"/>
    <property type="evidence" value="ECO:0007669"/>
    <property type="project" value="InterPro"/>
</dbReference>
<dbReference type="GO" id="GO:0046983">
    <property type="term" value="F:protein dimerization activity"/>
    <property type="evidence" value="ECO:0007669"/>
    <property type="project" value="InterPro"/>
</dbReference>
<protein>
    <recommendedName>
        <fullName evidence="3">Stage 0 sporulation regulatory protein</fullName>
    </recommendedName>
</protein>